<protein>
    <submittedName>
        <fullName evidence="1">Uncharacterized protein</fullName>
    </submittedName>
</protein>
<sequence length="78" mass="9000">VDDRLKDTKPILQHIKALKSYHKDPACDLWDEKAEALNLPIGLAKQDQPSKNNNYDYFLDFGTHLGEGMEKICERENL</sequence>
<organism evidence="1">
    <name type="scientific">marine metagenome</name>
    <dbReference type="NCBI Taxonomy" id="408172"/>
    <lineage>
        <taxon>unclassified sequences</taxon>
        <taxon>metagenomes</taxon>
        <taxon>ecological metagenomes</taxon>
    </lineage>
</organism>
<proteinExistence type="predicted"/>
<feature type="non-terminal residue" evidence="1">
    <location>
        <position position="78"/>
    </location>
</feature>
<name>A0A383ED67_9ZZZZ</name>
<accession>A0A383ED67</accession>
<evidence type="ECO:0000313" key="1">
    <source>
        <dbReference type="EMBL" id="SVE54842.1"/>
    </source>
</evidence>
<dbReference type="EMBL" id="UINC01224986">
    <property type="protein sequence ID" value="SVE54842.1"/>
    <property type="molecule type" value="Genomic_DNA"/>
</dbReference>
<feature type="non-terminal residue" evidence="1">
    <location>
        <position position="1"/>
    </location>
</feature>
<gene>
    <name evidence="1" type="ORF">METZ01_LOCUS507696</name>
</gene>
<dbReference type="AlphaFoldDB" id="A0A383ED67"/>
<reference evidence="1" key="1">
    <citation type="submission" date="2018-05" db="EMBL/GenBank/DDBJ databases">
        <authorList>
            <person name="Lanie J.A."/>
            <person name="Ng W.-L."/>
            <person name="Kazmierczak K.M."/>
            <person name="Andrzejewski T.M."/>
            <person name="Davidsen T.M."/>
            <person name="Wayne K.J."/>
            <person name="Tettelin H."/>
            <person name="Glass J.I."/>
            <person name="Rusch D."/>
            <person name="Podicherti R."/>
            <person name="Tsui H.-C.T."/>
            <person name="Winkler M.E."/>
        </authorList>
    </citation>
    <scope>NUCLEOTIDE SEQUENCE</scope>
</reference>